<evidence type="ECO:0000313" key="2">
    <source>
        <dbReference type="EMBL" id="VDO84957.1"/>
    </source>
</evidence>
<keyword evidence="3" id="KW-1185">Reference proteome</keyword>
<sequence length="130" mass="14776">MKVVLCGAVHVMLCMGAMAFVDTNGCYRTPEEVQTAKENPVLRKELKKYLKLTLEDIDRITWFTVYDSDFDGVANVYLVDELKTGEKISFMYGSEDDGQTRQVTGISSTDYYKYLACEVLAGDEDSDYYK</sequence>
<keyword evidence="1" id="KW-0732">Signal</keyword>
<name>A0A183FRF5_HELPZ</name>
<accession>A0A3P7ZL74</accession>
<proteinExistence type="predicted"/>
<dbReference type="Proteomes" id="UP000050761">
    <property type="component" value="Unassembled WGS sequence"/>
</dbReference>
<evidence type="ECO:0000313" key="4">
    <source>
        <dbReference type="WBParaSite" id="HPBE_0001040801-mRNA-1"/>
    </source>
</evidence>
<organism evidence="3 4">
    <name type="scientific">Heligmosomoides polygyrus</name>
    <name type="common">Parasitic roundworm</name>
    <dbReference type="NCBI Taxonomy" id="6339"/>
    <lineage>
        <taxon>Eukaryota</taxon>
        <taxon>Metazoa</taxon>
        <taxon>Ecdysozoa</taxon>
        <taxon>Nematoda</taxon>
        <taxon>Chromadorea</taxon>
        <taxon>Rhabditida</taxon>
        <taxon>Rhabditina</taxon>
        <taxon>Rhabditomorpha</taxon>
        <taxon>Strongyloidea</taxon>
        <taxon>Heligmosomidae</taxon>
        <taxon>Heligmosomoides</taxon>
    </lineage>
</organism>
<dbReference type="WBParaSite" id="HPBE_0001040801-mRNA-1">
    <property type="protein sequence ID" value="HPBE_0001040801-mRNA-1"/>
    <property type="gene ID" value="HPBE_0001040801"/>
</dbReference>
<evidence type="ECO:0000313" key="3">
    <source>
        <dbReference type="Proteomes" id="UP000050761"/>
    </source>
</evidence>
<feature type="signal peptide" evidence="1">
    <location>
        <begin position="1"/>
        <end position="19"/>
    </location>
</feature>
<reference evidence="2 3" key="1">
    <citation type="submission" date="2018-11" db="EMBL/GenBank/DDBJ databases">
        <authorList>
            <consortium name="Pathogen Informatics"/>
        </authorList>
    </citation>
    <scope>NUCLEOTIDE SEQUENCE [LARGE SCALE GENOMIC DNA]</scope>
</reference>
<accession>A0A183FRF5</accession>
<protein>
    <submittedName>
        <fullName evidence="4">Secreted protein</fullName>
    </submittedName>
</protein>
<dbReference type="AlphaFoldDB" id="A0A183FRF5"/>
<gene>
    <name evidence="2" type="ORF">HPBE_LOCUS10409</name>
</gene>
<evidence type="ECO:0000256" key="1">
    <source>
        <dbReference type="SAM" id="SignalP"/>
    </source>
</evidence>
<feature type="chain" id="PRO_5044551592" evidence="1">
    <location>
        <begin position="20"/>
        <end position="130"/>
    </location>
</feature>
<reference evidence="4" key="2">
    <citation type="submission" date="2019-09" db="UniProtKB">
        <authorList>
            <consortium name="WormBaseParasite"/>
        </authorList>
    </citation>
    <scope>IDENTIFICATION</scope>
</reference>
<dbReference type="EMBL" id="UZAH01026756">
    <property type="protein sequence ID" value="VDO84957.1"/>
    <property type="molecule type" value="Genomic_DNA"/>
</dbReference>